<accession>A0AAN6MF35</accession>
<dbReference type="EMBL" id="MU855760">
    <property type="protein sequence ID" value="KAK3899626.1"/>
    <property type="molecule type" value="Genomic_DNA"/>
</dbReference>
<sequence length="86" mass="8533">MKATFLFTVIGLAATAAATPFPGTESQPLAKRCPNSGSTNACNNACNSVAISKCASCGGNPSCMASCVPARTKICVSCCASSCTTC</sequence>
<keyword evidence="1" id="KW-0732">Signal</keyword>
<name>A0AAN6MF35_9PEZI</name>
<comment type="caution">
    <text evidence="2">The sequence shown here is derived from an EMBL/GenBank/DDBJ whole genome shotgun (WGS) entry which is preliminary data.</text>
</comment>
<feature type="signal peptide" evidence="1">
    <location>
        <begin position="1"/>
        <end position="18"/>
    </location>
</feature>
<evidence type="ECO:0000256" key="1">
    <source>
        <dbReference type="SAM" id="SignalP"/>
    </source>
</evidence>
<protein>
    <submittedName>
        <fullName evidence="2">Uncharacterized protein</fullName>
    </submittedName>
</protein>
<dbReference type="AlphaFoldDB" id="A0AAN6MF35"/>
<proteinExistence type="predicted"/>
<reference evidence="2" key="1">
    <citation type="journal article" date="2023" name="Mol. Phylogenet. Evol.">
        <title>Genome-scale phylogeny and comparative genomics of the fungal order Sordariales.</title>
        <authorList>
            <person name="Hensen N."/>
            <person name="Bonometti L."/>
            <person name="Westerberg I."/>
            <person name="Brannstrom I.O."/>
            <person name="Guillou S."/>
            <person name="Cros-Aarteil S."/>
            <person name="Calhoun S."/>
            <person name="Haridas S."/>
            <person name="Kuo A."/>
            <person name="Mondo S."/>
            <person name="Pangilinan J."/>
            <person name="Riley R."/>
            <person name="LaButti K."/>
            <person name="Andreopoulos B."/>
            <person name="Lipzen A."/>
            <person name="Chen C."/>
            <person name="Yan M."/>
            <person name="Daum C."/>
            <person name="Ng V."/>
            <person name="Clum A."/>
            <person name="Steindorff A."/>
            <person name="Ohm R.A."/>
            <person name="Martin F."/>
            <person name="Silar P."/>
            <person name="Natvig D.O."/>
            <person name="Lalanne C."/>
            <person name="Gautier V."/>
            <person name="Ament-Velasquez S.L."/>
            <person name="Kruys A."/>
            <person name="Hutchinson M.I."/>
            <person name="Powell A.J."/>
            <person name="Barry K."/>
            <person name="Miller A.N."/>
            <person name="Grigoriev I.V."/>
            <person name="Debuchy R."/>
            <person name="Gladieux P."/>
            <person name="Hiltunen Thoren M."/>
            <person name="Johannesson H."/>
        </authorList>
    </citation>
    <scope>NUCLEOTIDE SEQUENCE</scope>
    <source>
        <strain evidence="2">CBS 103.79</strain>
    </source>
</reference>
<organism evidence="2 3">
    <name type="scientific">Staphylotrichum tortipilum</name>
    <dbReference type="NCBI Taxonomy" id="2831512"/>
    <lineage>
        <taxon>Eukaryota</taxon>
        <taxon>Fungi</taxon>
        <taxon>Dikarya</taxon>
        <taxon>Ascomycota</taxon>
        <taxon>Pezizomycotina</taxon>
        <taxon>Sordariomycetes</taxon>
        <taxon>Sordariomycetidae</taxon>
        <taxon>Sordariales</taxon>
        <taxon>Chaetomiaceae</taxon>
        <taxon>Staphylotrichum</taxon>
    </lineage>
</organism>
<evidence type="ECO:0000313" key="3">
    <source>
        <dbReference type="Proteomes" id="UP001303889"/>
    </source>
</evidence>
<evidence type="ECO:0000313" key="2">
    <source>
        <dbReference type="EMBL" id="KAK3899626.1"/>
    </source>
</evidence>
<dbReference type="Proteomes" id="UP001303889">
    <property type="component" value="Unassembled WGS sequence"/>
</dbReference>
<reference evidence="2" key="2">
    <citation type="submission" date="2023-05" db="EMBL/GenBank/DDBJ databases">
        <authorList>
            <consortium name="Lawrence Berkeley National Laboratory"/>
            <person name="Steindorff A."/>
            <person name="Hensen N."/>
            <person name="Bonometti L."/>
            <person name="Westerberg I."/>
            <person name="Brannstrom I.O."/>
            <person name="Guillou S."/>
            <person name="Cros-Aarteil S."/>
            <person name="Calhoun S."/>
            <person name="Haridas S."/>
            <person name="Kuo A."/>
            <person name="Mondo S."/>
            <person name="Pangilinan J."/>
            <person name="Riley R."/>
            <person name="Labutti K."/>
            <person name="Andreopoulos B."/>
            <person name="Lipzen A."/>
            <person name="Chen C."/>
            <person name="Yanf M."/>
            <person name="Daum C."/>
            <person name="Ng V."/>
            <person name="Clum A."/>
            <person name="Ohm R."/>
            <person name="Martin F."/>
            <person name="Silar P."/>
            <person name="Natvig D."/>
            <person name="Lalanne C."/>
            <person name="Gautier V."/>
            <person name="Ament-Velasquez S.L."/>
            <person name="Kruys A."/>
            <person name="Hutchinson M.I."/>
            <person name="Powell A.J."/>
            <person name="Barry K."/>
            <person name="Miller A.N."/>
            <person name="Grigoriev I.V."/>
            <person name="Debuchy R."/>
            <person name="Gladieux P."/>
            <person name="Thoren M.H."/>
            <person name="Johannesson H."/>
        </authorList>
    </citation>
    <scope>NUCLEOTIDE SEQUENCE</scope>
    <source>
        <strain evidence="2">CBS 103.79</strain>
    </source>
</reference>
<gene>
    <name evidence="2" type="ORF">C8A05DRAFT_36748</name>
</gene>
<keyword evidence="3" id="KW-1185">Reference proteome</keyword>
<feature type="chain" id="PRO_5042812101" evidence="1">
    <location>
        <begin position="19"/>
        <end position="86"/>
    </location>
</feature>